<sequence>MTEVAPEAGGRERYAGGQVREAWWLRKRGGSLGTGGGSVSPLHRASAGRRSRLYPRCGGVGLSPDESAATREDASALGANPAKLEVGVPRASGLACGWFATKRTAAL</sequence>
<evidence type="ECO:0000313" key="2">
    <source>
        <dbReference type="Proteomes" id="UP000729402"/>
    </source>
</evidence>
<evidence type="ECO:0000313" key="1">
    <source>
        <dbReference type="EMBL" id="KAG8070501.1"/>
    </source>
</evidence>
<dbReference type="AlphaFoldDB" id="A0A8J5VSV9"/>
<dbReference type="Proteomes" id="UP000729402">
    <property type="component" value="Unassembled WGS sequence"/>
</dbReference>
<name>A0A8J5VSV9_ZIZPA</name>
<comment type="caution">
    <text evidence="1">The sequence shown here is derived from an EMBL/GenBank/DDBJ whole genome shotgun (WGS) entry which is preliminary data.</text>
</comment>
<dbReference type="EMBL" id="JAAALK010000283">
    <property type="protein sequence ID" value="KAG8070501.1"/>
    <property type="molecule type" value="Genomic_DNA"/>
</dbReference>
<reference evidence="1" key="1">
    <citation type="journal article" date="2021" name="bioRxiv">
        <title>Whole Genome Assembly and Annotation of Northern Wild Rice, Zizania palustris L., Supports a Whole Genome Duplication in the Zizania Genus.</title>
        <authorList>
            <person name="Haas M."/>
            <person name="Kono T."/>
            <person name="Macchietto M."/>
            <person name="Millas R."/>
            <person name="McGilp L."/>
            <person name="Shao M."/>
            <person name="Duquette J."/>
            <person name="Hirsch C.N."/>
            <person name="Kimball J."/>
        </authorList>
    </citation>
    <scope>NUCLEOTIDE SEQUENCE</scope>
    <source>
        <tissue evidence="1">Fresh leaf tissue</tissue>
    </source>
</reference>
<accession>A0A8J5VSV9</accession>
<proteinExistence type="predicted"/>
<gene>
    <name evidence="1" type="ORF">GUJ93_ZPchr0006g45421</name>
</gene>
<keyword evidence="2" id="KW-1185">Reference proteome</keyword>
<reference evidence="1" key="2">
    <citation type="submission" date="2021-02" db="EMBL/GenBank/DDBJ databases">
        <authorList>
            <person name="Kimball J.A."/>
            <person name="Haas M.W."/>
            <person name="Macchietto M."/>
            <person name="Kono T."/>
            <person name="Duquette J."/>
            <person name="Shao M."/>
        </authorList>
    </citation>
    <scope>NUCLEOTIDE SEQUENCE</scope>
    <source>
        <tissue evidence="1">Fresh leaf tissue</tissue>
    </source>
</reference>
<organism evidence="1 2">
    <name type="scientific">Zizania palustris</name>
    <name type="common">Northern wild rice</name>
    <dbReference type="NCBI Taxonomy" id="103762"/>
    <lineage>
        <taxon>Eukaryota</taxon>
        <taxon>Viridiplantae</taxon>
        <taxon>Streptophyta</taxon>
        <taxon>Embryophyta</taxon>
        <taxon>Tracheophyta</taxon>
        <taxon>Spermatophyta</taxon>
        <taxon>Magnoliopsida</taxon>
        <taxon>Liliopsida</taxon>
        <taxon>Poales</taxon>
        <taxon>Poaceae</taxon>
        <taxon>BOP clade</taxon>
        <taxon>Oryzoideae</taxon>
        <taxon>Oryzeae</taxon>
        <taxon>Zizaniinae</taxon>
        <taxon>Zizania</taxon>
    </lineage>
</organism>
<protein>
    <submittedName>
        <fullName evidence="1">Uncharacterized protein</fullName>
    </submittedName>
</protein>